<dbReference type="EMBL" id="OZ034815">
    <property type="protein sequence ID" value="CAL1370475.1"/>
    <property type="molecule type" value="Genomic_DNA"/>
</dbReference>
<evidence type="ECO:0000313" key="1">
    <source>
        <dbReference type="EMBL" id="CAL1370475.1"/>
    </source>
</evidence>
<name>A0AAV2D9C6_9ROSI</name>
<organism evidence="1 2">
    <name type="scientific">Linum trigynum</name>
    <dbReference type="NCBI Taxonomy" id="586398"/>
    <lineage>
        <taxon>Eukaryota</taxon>
        <taxon>Viridiplantae</taxon>
        <taxon>Streptophyta</taxon>
        <taxon>Embryophyta</taxon>
        <taxon>Tracheophyta</taxon>
        <taxon>Spermatophyta</taxon>
        <taxon>Magnoliopsida</taxon>
        <taxon>eudicotyledons</taxon>
        <taxon>Gunneridae</taxon>
        <taxon>Pentapetalae</taxon>
        <taxon>rosids</taxon>
        <taxon>fabids</taxon>
        <taxon>Malpighiales</taxon>
        <taxon>Linaceae</taxon>
        <taxon>Linum</taxon>
    </lineage>
</organism>
<accession>A0AAV2D9C6</accession>
<proteinExistence type="predicted"/>
<evidence type="ECO:0000313" key="2">
    <source>
        <dbReference type="Proteomes" id="UP001497516"/>
    </source>
</evidence>
<dbReference type="Proteomes" id="UP001497516">
    <property type="component" value="Chromosome 2"/>
</dbReference>
<keyword evidence="2" id="KW-1185">Reference proteome</keyword>
<reference evidence="1 2" key="1">
    <citation type="submission" date="2024-04" db="EMBL/GenBank/DDBJ databases">
        <authorList>
            <person name="Fracassetti M."/>
        </authorList>
    </citation>
    <scope>NUCLEOTIDE SEQUENCE [LARGE SCALE GENOMIC DNA]</scope>
</reference>
<gene>
    <name evidence="1" type="ORF">LTRI10_LOCUS12599</name>
</gene>
<dbReference type="AlphaFoldDB" id="A0AAV2D9C6"/>
<protein>
    <submittedName>
        <fullName evidence="1">Uncharacterized protein</fullName>
    </submittedName>
</protein>
<sequence length="71" mass="7680">MASTVEQILVWGLELRRSSSRSWPPSLLLPSFAIADGDLNSAAVLLFYRRGIAAKPSLSAGDCCENEVWVG</sequence>